<proteinExistence type="predicted"/>
<gene>
    <name evidence="1" type="ORF">SYYSPA8_10635</name>
</gene>
<protein>
    <submittedName>
        <fullName evidence="1">DUF4259 domain-containing protein</fullName>
    </submittedName>
</protein>
<dbReference type="EMBL" id="BSBI01000003">
    <property type="protein sequence ID" value="GLF94746.1"/>
    <property type="molecule type" value="Genomic_DNA"/>
</dbReference>
<dbReference type="RefSeq" id="WP_323446803.1">
    <property type="nucleotide sequence ID" value="NZ_BSBI01000003.1"/>
</dbReference>
<evidence type="ECO:0000313" key="2">
    <source>
        <dbReference type="Proteomes" id="UP001291653"/>
    </source>
</evidence>
<accession>A0ABQ5NXQ6</accession>
<evidence type="ECO:0000313" key="1">
    <source>
        <dbReference type="EMBL" id="GLF94746.1"/>
    </source>
</evidence>
<name>A0ABQ5NXQ6_9ACTN</name>
<reference evidence="1 2" key="1">
    <citation type="submission" date="2022-10" db="EMBL/GenBank/DDBJ databases">
        <title>Draft genome sequence of Streptomyces sp. YSPA8.</title>
        <authorList>
            <person name="Moriuchi R."/>
            <person name="Dohra H."/>
            <person name="Yamamura H."/>
            <person name="Kodani S."/>
        </authorList>
    </citation>
    <scope>NUCLEOTIDE SEQUENCE [LARGE SCALE GENOMIC DNA]</scope>
    <source>
        <strain evidence="1 2">YSPA8</strain>
    </source>
</reference>
<sequence>MGTWGSGNFESDTAADHLSIVTARLVTEVAQAMAGDPVELEADEYWGVAVPCNLELLYLIAAQGHAGAELPQPQVVEAWKQAFMAVWERSVDGLDPAPGFKEERRARLLETFDRVAAAARSRAGRPGAAPAW</sequence>
<comment type="caution">
    <text evidence="1">The sequence shown here is derived from an EMBL/GenBank/DDBJ whole genome shotgun (WGS) entry which is preliminary data.</text>
</comment>
<dbReference type="Proteomes" id="UP001291653">
    <property type="component" value="Unassembled WGS sequence"/>
</dbReference>
<keyword evidence="2" id="KW-1185">Reference proteome</keyword>
<organism evidence="1 2">
    <name type="scientific">Streptomyces yaizuensis</name>
    <dbReference type="NCBI Taxonomy" id="2989713"/>
    <lineage>
        <taxon>Bacteria</taxon>
        <taxon>Bacillati</taxon>
        <taxon>Actinomycetota</taxon>
        <taxon>Actinomycetes</taxon>
        <taxon>Kitasatosporales</taxon>
        <taxon>Streptomycetaceae</taxon>
        <taxon>Streptomyces</taxon>
    </lineage>
</organism>